<keyword evidence="2" id="KW-1185">Reference proteome</keyword>
<gene>
    <name evidence="1" type="ORF">HNP52_000591</name>
</gene>
<dbReference type="Proteomes" id="UP000575241">
    <property type="component" value="Unassembled WGS sequence"/>
</dbReference>
<dbReference type="EMBL" id="JACHLN010000001">
    <property type="protein sequence ID" value="MBB4837540.1"/>
    <property type="molecule type" value="Genomic_DNA"/>
</dbReference>
<evidence type="ECO:0000313" key="1">
    <source>
        <dbReference type="EMBL" id="MBB4837540.1"/>
    </source>
</evidence>
<evidence type="ECO:0000313" key="2">
    <source>
        <dbReference type="Proteomes" id="UP000575241"/>
    </source>
</evidence>
<proteinExistence type="predicted"/>
<sequence>MLLLVALTLSGATPAIDPQRRRAKARVTRVTRIPASARPVAAIPVVRVDPNQRYRLPLPSTEIADAKGDAVRNTGMACGTTGAPVCPSKGKALVKTSLSD</sequence>
<organism evidence="1 2">
    <name type="scientific">Sphingomonas kyeonggiensis</name>
    <dbReference type="NCBI Taxonomy" id="1268553"/>
    <lineage>
        <taxon>Bacteria</taxon>
        <taxon>Pseudomonadati</taxon>
        <taxon>Pseudomonadota</taxon>
        <taxon>Alphaproteobacteria</taxon>
        <taxon>Sphingomonadales</taxon>
        <taxon>Sphingomonadaceae</taxon>
        <taxon>Sphingomonas</taxon>
    </lineage>
</organism>
<reference evidence="1 2" key="1">
    <citation type="submission" date="2020-08" db="EMBL/GenBank/DDBJ databases">
        <title>Functional genomics of gut bacteria from endangered species of beetles.</title>
        <authorList>
            <person name="Carlos-Shanley C."/>
        </authorList>
    </citation>
    <scope>NUCLEOTIDE SEQUENCE [LARGE SCALE GENOMIC DNA]</scope>
    <source>
        <strain evidence="1 2">S00224</strain>
    </source>
</reference>
<name>A0A7W7JZ73_9SPHN</name>
<accession>A0A7W7JZ73</accession>
<dbReference type="RefSeq" id="WP_184162259.1">
    <property type="nucleotide sequence ID" value="NZ_JACHLN010000001.1"/>
</dbReference>
<comment type="caution">
    <text evidence="1">The sequence shown here is derived from an EMBL/GenBank/DDBJ whole genome shotgun (WGS) entry which is preliminary data.</text>
</comment>
<dbReference type="AlphaFoldDB" id="A0A7W7JZ73"/>
<protein>
    <submittedName>
        <fullName evidence="1">Uncharacterized protein</fullName>
    </submittedName>
</protein>